<name>A0ABP9EN13_9ACTN</name>
<dbReference type="InterPro" id="IPR001375">
    <property type="entry name" value="Peptidase_S9_cat"/>
</dbReference>
<accession>A0ABP9EN13</accession>
<dbReference type="SUPFAM" id="SSF82171">
    <property type="entry name" value="DPP6 N-terminal domain-like"/>
    <property type="match status" value="1"/>
</dbReference>
<keyword evidence="5" id="KW-1185">Reference proteome</keyword>
<gene>
    <name evidence="4" type="ORF">GCM10023235_65350</name>
</gene>
<dbReference type="Gene3D" id="3.40.50.1820">
    <property type="entry name" value="alpha/beta hydrolase"/>
    <property type="match status" value="1"/>
</dbReference>
<dbReference type="EMBL" id="BAABIS010000001">
    <property type="protein sequence ID" value="GAA4876569.1"/>
    <property type="molecule type" value="Genomic_DNA"/>
</dbReference>
<feature type="region of interest" description="Disordered" evidence="2">
    <location>
        <begin position="305"/>
        <end position="327"/>
    </location>
</feature>
<comment type="caution">
    <text evidence="4">The sequence shown here is derived from an EMBL/GenBank/DDBJ whole genome shotgun (WGS) entry which is preliminary data.</text>
</comment>
<dbReference type="InterPro" id="IPR029058">
    <property type="entry name" value="AB_hydrolase_fold"/>
</dbReference>
<sequence length="575" mass="59593">MTATTLTAAPAVHARLGIAYSADGDRLGCLAARADGRYTAELWTLRDGAPERAHLPAAGDAETPRTQCLPLPDGRLLLCRGGGGRHDLLTATPGDDRPRPLGTVHHAAVRLLPWPGRDALAVLVTTDGDRRSTLRLLTGPGPELADLAGIPGGLLGGSWLDRRHLAGLVVAGGAAHGAIVDTATGRTTPLPGAEAGERLLLTGGGRALVAVPTAGGGHRLGLRPLDGSTPTAYPDGLNSLPGTVRPLAIDPSGGRLAVRSGHGAVDRLLVHDLATDTAVELPSAPGTFGDRAHWGRAGLQLIHSTPDTPAAPVTVPGRHRARPAGRPSAALREVAGSEAVVYGDPWTAERAVLALHGGPSAAWRYEFDPLLREFAAAGIAVVALNQRGSTGYGAAHRDAIRDDWGGPDLDDVQRAGRELAAWRTANGLEAPALYGISYGAWLAVLAAAGAPDRWSRCAAVAPFLSVPRLAAAGSPGVRSLLDRLAAPAETAAERDLYRQAERIRVPLLLLHGERDEVVPVGQSRELRDRLLALGRRPGTDFAHREIPGAGHYPPGGPGGAAVRTALTDFLRTGAL</sequence>
<evidence type="ECO:0000256" key="2">
    <source>
        <dbReference type="SAM" id="MobiDB-lite"/>
    </source>
</evidence>
<dbReference type="RefSeq" id="WP_345700503.1">
    <property type="nucleotide sequence ID" value="NZ_BAABIS010000001.1"/>
</dbReference>
<evidence type="ECO:0000313" key="4">
    <source>
        <dbReference type="EMBL" id="GAA4876569.1"/>
    </source>
</evidence>
<dbReference type="PANTHER" id="PTHR42776">
    <property type="entry name" value="SERINE PEPTIDASE S9 FAMILY MEMBER"/>
    <property type="match status" value="1"/>
</dbReference>
<dbReference type="PANTHER" id="PTHR42776:SF27">
    <property type="entry name" value="DIPEPTIDYL PEPTIDASE FAMILY MEMBER 6"/>
    <property type="match status" value="1"/>
</dbReference>
<proteinExistence type="predicted"/>
<evidence type="ECO:0000259" key="3">
    <source>
        <dbReference type="Pfam" id="PF00326"/>
    </source>
</evidence>
<organism evidence="4 5">
    <name type="scientific">Kitasatospora terrestris</name>
    <dbReference type="NCBI Taxonomy" id="258051"/>
    <lineage>
        <taxon>Bacteria</taxon>
        <taxon>Bacillati</taxon>
        <taxon>Actinomycetota</taxon>
        <taxon>Actinomycetes</taxon>
        <taxon>Kitasatosporales</taxon>
        <taxon>Streptomycetaceae</taxon>
        <taxon>Kitasatospora</taxon>
    </lineage>
</organism>
<feature type="compositionally biased region" description="Low complexity" evidence="2">
    <location>
        <begin position="305"/>
        <end position="316"/>
    </location>
</feature>
<evidence type="ECO:0000313" key="5">
    <source>
        <dbReference type="Proteomes" id="UP001501752"/>
    </source>
</evidence>
<dbReference type="Pfam" id="PF00326">
    <property type="entry name" value="Peptidase_S9"/>
    <property type="match status" value="1"/>
</dbReference>
<dbReference type="SUPFAM" id="SSF53474">
    <property type="entry name" value="alpha/beta-Hydrolases"/>
    <property type="match status" value="1"/>
</dbReference>
<dbReference type="Proteomes" id="UP001501752">
    <property type="component" value="Unassembled WGS sequence"/>
</dbReference>
<keyword evidence="1" id="KW-0378">Hydrolase</keyword>
<evidence type="ECO:0000256" key="1">
    <source>
        <dbReference type="ARBA" id="ARBA00022801"/>
    </source>
</evidence>
<protein>
    <recommendedName>
        <fullName evidence="3">Peptidase S9 prolyl oligopeptidase catalytic domain-containing protein</fullName>
    </recommendedName>
</protein>
<reference evidence="5" key="1">
    <citation type="journal article" date="2019" name="Int. J. Syst. Evol. Microbiol.">
        <title>The Global Catalogue of Microorganisms (GCM) 10K type strain sequencing project: providing services to taxonomists for standard genome sequencing and annotation.</title>
        <authorList>
            <consortium name="The Broad Institute Genomics Platform"/>
            <consortium name="The Broad Institute Genome Sequencing Center for Infectious Disease"/>
            <person name="Wu L."/>
            <person name="Ma J."/>
        </authorList>
    </citation>
    <scope>NUCLEOTIDE SEQUENCE [LARGE SCALE GENOMIC DNA]</scope>
    <source>
        <strain evidence="5">JCM 13006</strain>
    </source>
</reference>
<feature type="domain" description="Peptidase S9 prolyl oligopeptidase catalytic" evidence="3">
    <location>
        <begin position="374"/>
        <end position="552"/>
    </location>
</feature>